<gene>
    <name evidence="1" type="ORF">HEQ75_09630</name>
</gene>
<dbReference type="EMBL" id="JAAVNE010000012">
    <property type="protein sequence ID" value="NKC31118.1"/>
    <property type="molecule type" value="Genomic_DNA"/>
</dbReference>
<name>A0ABX1E5R6_9PROT</name>
<accession>A0ABX1E5R6</accession>
<proteinExistence type="predicted"/>
<reference evidence="1 2" key="1">
    <citation type="submission" date="2020-03" db="EMBL/GenBank/DDBJ databases">
        <title>Roseomonas selenitidurans sp. nov. isolated from urban soil.</title>
        <authorList>
            <person name="Liu H."/>
        </authorList>
    </citation>
    <scope>NUCLEOTIDE SEQUENCE [LARGE SCALE GENOMIC DNA]</scope>
    <source>
        <strain evidence="1 2">BU-1</strain>
    </source>
</reference>
<comment type="caution">
    <text evidence="1">The sequence shown here is derived from an EMBL/GenBank/DDBJ whole genome shotgun (WGS) entry which is preliminary data.</text>
</comment>
<keyword evidence="2" id="KW-1185">Reference proteome</keyword>
<organism evidence="1 2">
    <name type="scientific">Falsiroseomonas selenitidurans</name>
    <dbReference type="NCBI Taxonomy" id="2716335"/>
    <lineage>
        <taxon>Bacteria</taxon>
        <taxon>Pseudomonadati</taxon>
        <taxon>Pseudomonadota</taxon>
        <taxon>Alphaproteobacteria</taxon>
        <taxon>Acetobacterales</taxon>
        <taxon>Roseomonadaceae</taxon>
        <taxon>Falsiroseomonas</taxon>
    </lineage>
</organism>
<dbReference type="RefSeq" id="WP_168029705.1">
    <property type="nucleotide sequence ID" value="NZ_JAAVNE010000012.1"/>
</dbReference>
<evidence type="ECO:0000313" key="2">
    <source>
        <dbReference type="Proteomes" id="UP000787635"/>
    </source>
</evidence>
<dbReference type="Proteomes" id="UP000787635">
    <property type="component" value="Unassembled WGS sequence"/>
</dbReference>
<protein>
    <submittedName>
        <fullName evidence="1">Uncharacterized protein</fullName>
    </submittedName>
</protein>
<evidence type="ECO:0000313" key="1">
    <source>
        <dbReference type="EMBL" id="NKC31118.1"/>
    </source>
</evidence>
<sequence length="64" mass="7013">MKSTIMRLALSLEEHGGLAREDDGACRLDAEALRLGMIYTLSFRLEAHVIPASASWPAVMRGAR</sequence>